<keyword evidence="2" id="KW-1185">Reference proteome</keyword>
<evidence type="ECO:0000313" key="2">
    <source>
        <dbReference type="Proteomes" id="UP000450917"/>
    </source>
</evidence>
<reference evidence="1 2" key="1">
    <citation type="submission" date="2019-11" db="EMBL/GenBank/DDBJ databases">
        <title>Draft genome sequences of five Paenibacillus species of dairy origin.</title>
        <authorList>
            <person name="Olajide A.M."/>
            <person name="Chen S."/>
            <person name="Lapointe G."/>
        </authorList>
    </citation>
    <scope>NUCLEOTIDE SEQUENCE [LARGE SCALE GENOMIC DNA]</scope>
    <source>
        <strain evidence="1 2">2CS3</strain>
    </source>
</reference>
<proteinExistence type="predicted"/>
<sequence>MEKLVLKKETKKSYIYEIGQYKVTVPIEDQYIPIQDRHKRHLDIIEENKNMIPCCTITIENTTLKKKNKSTKRCVQDPNKLFEELERDYNGKRSQFRWV</sequence>
<dbReference type="RefSeq" id="WP_155615362.1">
    <property type="nucleotide sequence ID" value="NZ_WNZX01000018.1"/>
</dbReference>
<name>A0A7X2ZDF3_9BACL</name>
<comment type="caution">
    <text evidence="1">The sequence shown here is derived from an EMBL/GenBank/DDBJ whole genome shotgun (WGS) entry which is preliminary data.</text>
</comment>
<dbReference type="EMBL" id="WNZX01000018">
    <property type="protein sequence ID" value="MUG72812.1"/>
    <property type="molecule type" value="Genomic_DNA"/>
</dbReference>
<protein>
    <submittedName>
        <fullName evidence="1">Uncharacterized protein</fullName>
    </submittedName>
</protein>
<dbReference type="Proteomes" id="UP000450917">
    <property type="component" value="Unassembled WGS sequence"/>
</dbReference>
<accession>A0A7X2ZDF3</accession>
<organism evidence="1 2">
    <name type="scientific">Paenibacillus validus</name>
    <dbReference type="NCBI Taxonomy" id="44253"/>
    <lineage>
        <taxon>Bacteria</taxon>
        <taxon>Bacillati</taxon>
        <taxon>Bacillota</taxon>
        <taxon>Bacilli</taxon>
        <taxon>Bacillales</taxon>
        <taxon>Paenibacillaceae</taxon>
        <taxon>Paenibacillus</taxon>
    </lineage>
</organism>
<dbReference type="AlphaFoldDB" id="A0A7X2ZDF3"/>
<gene>
    <name evidence="1" type="ORF">GNP93_19295</name>
</gene>
<evidence type="ECO:0000313" key="1">
    <source>
        <dbReference type="EMBL" id="MUG72812.1"/>
    </source>
</evidence>